<protein>
    <submittedName>
        <fullName evidence="7">Branched-chain amino acid transport system permease protein</fullName>
    </submittedName>
</protein>
<feature type="transmembrane region" description="Helical" evidence="6">
    <location>
        <begin position="204"/>
        <end position="227"/>
    </location>
</feature>
<comment type="caution">
    <text evidence="7">The sequence shown here is derived from an EMBL/GenBank/DDBJ whole genome shotgun (WGS) entry which is preliminary data.</text>
</comment>
<evidence type="ECO:0000256" key="6">
    <source>
        <dbReference type="SAM" id="Phobius"/>
    </source>
</evidence>
<sequence length="327" mass="35132">MSKVKELILPVLLAVAVLAVPLVIKNPYWLNVLILILVWTSLGTAWNILGGYAGQLSLGHSAFFGLGAYTLAITATRFGWNPWLGIALGILLAVPLSLFIGSITFRLHGPYFVLGTLAIAEVLRLVALAWRSVTNGAVGIMVPRLFMGISRAPFYWFIAAVAIVAVGLTWWIERNKVGYYFTAIREDQETAESIGINTTGYKNLALVISAVISAVTGAFYASFLSYIEPDIVLSEPVSLQMAIVAIIGGRGTVLGPTVGATLLVLASELFRAQFKQAHLLIYGLLLMAAILFLPGGVLGTIQQRLKDRRAARLAATGATFVARKEAS</sequence>
<accession>A0ABS4JRG1</accession>
<dbReference type="EMBL" id="JAGGLG010000010">
    <property type="protein sequence ID" value="MBP2018132.1"/>
    <property type="molecule type" value="Genomic_DNA"/>
</dbReference>
<gene>
    <name evidence="7" type="ORF">J2Z79_001531</name>
</gene>
<feature type="transmembrane region" description="Helical" evidence="6">
    <location>
        <begin position="153"/>
        <end position="172"/>
    </location>
</feature>
<dbReference type="Proteomes" id="UP001519289">
    <property type="component" value="Unassembled WGS sequence"/>
</dbReference>
<keyword evidence="4 6" id="KW-1133">Transmembrane helix</keyword>
<feature type="transmembrane region" description="Helical" evidence="6">
    <location>
        <begin position="61"/>
        <end position="80"/>
    </location>
</feature>
<feature type="transmembrane region" description="Helical" evidence="6">
    <location>
        <begin position="239"/>
        <end position="267"/>
    </location>
</feature>
<evidence type="ECO:0000256" key="5">
    <source>
        <dbReference type="ARBA" id="ARBA00023136"/>
    </source>
</evidence>
<name>A0ABS4JRG1_9FIRM</name>
<evidence type="ECO:0000256" key="4">
    <source>
        <dbReference type="ARBA" id="ARBA00022989"/>
    </source>
</evidence>
<dbReference type="PANTHER" id="PTHR30482">
    <property type="entry name" value="HIGH-AFFINITY BRANCHED-CHAIN AMINO ACID TRANSPORT SYSTEM PERMEASE"/>
    <property type="match status" value="1"/>
</dbReference>
<dbReference type="PANTHER" id="PTHR30482:SF10">
    <property type="entry name" value="HIGH-AFFINITY BRANCHED-CHAIN AMINO ACID TRANSPORT PROTEIN BRAE"/>
    <property type="match status" value="1"/>
</dbReference>
<evidence type="ECO:0000256" key="2">
    <source>
        <dbReference type="ARBA" id="ARBA00022475"/>
    </source>
</evidence>
<comment type="subcellular location">
    <subcellularLocation>
        <location evidence="1">Cell membrane</location>
        <topology evidence="1">Multi-pass membrane protein</topology>
    </subcellularLocation>
</comment>
<dbReference type="Pfam" id="PF02653">
    <property type="entry name" value="BPD_transp_2"/>
    <property type="match status" value="1"/>
</dbReference>
<keyword evidence="5 6" id="KW-0472">Membrane</keyword>
<keyword evidence="8" id="KW-1185">Reference proteome</keyword>
<dbReference type="RefSeq" id="WP_209466270.1">
    <property type="nucleotide sequence ID" value="NZ_JAGGLG010000010.1"/>
</dbReference>
<feature type="transmembrane region" description="Helical" evidence="6">
    <location>
        <begin position="112"/>
        <end position="133"/>
    </location>
</feature>
<feature type="transmembrane region" description="Helical" evidence="6">
    <location>
        <begin position="29"/>
        <end position="49"/>
    </location>
</feature>
<evidence type="ECO:0000313" key="7">
    <source>
        <dbReference type="EMBL" id="MBP2018132.1"/>
    </source>
</evidence>
<dbReference type="InterPro" id="IPR043428">
    <property type="entry name" value="LivM-like"/>
</dbReference>
<evidence type="ECO:0000256" key="1">
    <source>
        <dbReference type="ARBA" id="ARBA00004651"/>
    </source>
</evidence>
<keyword evidence="3 6" id="KW-0812">Transmembrane</keyword>
<reference evidence="7 8" key="1">
    <citation type="submission" date="2021-03" db="EMBL/GenBank/DDBJ databases">
        <title>Genomic Encyclopedia of Type Strains, Phase IV (KMG-IV): sequencing the most valuable type-strain genomes for metagenomic binning, comparative biology and taxonomic classification.</title>
        <authorList>
            <person name="Goeker M."/>
        </authorList>
    </citation>
    <scope>NUCLEOTIDE SEQUENCE [LARGE SCALE GENOMIC DNA]</scope>
    <source>
        <strain evidence="7 8">DSM 27138</strain>
    </source>
</reference>
<feature type="transmembrane region" description="Helical" evidence="6">
    <location>
        <begin position="86"/>
        <end position="105"/>
    </location>
</feature>
<dbReference type="CDD" id="cd06581">
    <property type="entry name" value="TM_PBP1_LivM_like"/>
    <property type="match status" value="1"/>
</dbReference>
<organism evidence="7 8">
    <name type="scientific">Symbiobacterium terraclitae</name>
    <dbReference type="NCBI Taxonomy" id="557451"/>
    <lineage>
        <taxon>Bacteria</taxon>
        <taxon>Bacillati</taxon>
        <taxon>Bacillota</taxon>
        <taxon>Clostridia</taxon>
        <taxon>Eubacteriales</taxon>
        <taxon>Symbiobacteriaceae</taxon>
        <taxon>Symbiobacterium</taxon>
    </lineage>
</organism>
<dbReference type="InterPro" id="IPR001851">
    <property type="entry name" value="ABC_transp_permease"/>
</dbReference>
<keyword evidence="2" id="KW-1003">Cell membrane</keyword>
<evidence type="ECO:0000256" key="3">
    <source>
        <dbReference type="ARBA" id="ARBA00022692"/>
    </source>
</evidence>
<feature type="transmembrane region" description="Helical" evidence="6">
    <location>
        <begin position="279"/>
        <end position="301"/>
    </location>
</feature>
<evidence type="ECO:0000313" key="8">
    <source>
        <dbReference type="Proteomes" id="UP001519289"/>
    </source>
</evidence>
<proteinExistence type="predicted"/>